<dbReference type="GO" id="GO:0005634">
    <property type="term" value="C:nucleus"/>
    <property type="evidence" value="ECO:0007669"/>
    <property type="project" value="UniProtKB-ARBA"/>
</dbReference>
<evidence type="ECO:0000256" key="1">
    <source>
        <dbReference type="ARBA" id="ARBA00022618"/>
    </source>
</evidence>
<evidence type="ECO:0000256" key="2">
    <source>
        <dbReference type="ARBA" id="ARBA00023127"/>
    </source>
</evidence>
<keyword evidence="2 4" id="KW-0195">Cyclin</keyword>
<proteinExistence type="inferred from homology"/>
<dbReference type="SMART" id="SM00385">
    <property type="entry name" value="CYCLIN"/>
    <property type="match status" value="2"/>
</dbReference>
<dbReference type="InterPro" id="IPR006671">
    <property type="entry name" value="Cyclin_N"/>
</dbReference>
<sequence>MASNSNFNTIALKPSACAVNGNRMVVPKNSHSPVRNCPDEMVEKGTKRKADMSLAKQEIGAKRFALGNLTNAEATTGSTSTIGSVLKSKMTNFLSKPILSSKAAADVGTKPTWKPNDQHFKKNKVPKIHGVPRIMTRAAMRKQQAVDTNQKTQQQDKPIALIKGKENVPSSSSSETFAVAALATAQTTAITYFTVRLALAHVQHRKAEGELQVTSKPLAPVADSRTSSWKNVLRTRSTAIVAEAESTTQEPANYVEPNKAQPTVGGNALSKRSELKPKRARASSEFEASDNSLYVTAVENFEDVASTSSGTKADCVEVGPIGEHAAQYKKPQPAAANVAKPKRGGGGRGSSEFEDSSLYVTAVENLDAGGGTSLTSTKANVAAAAAISETTAATLAIPGKKAKVRPADDENGPWKMSIKENVALTRAATAEIGVPRKQPPAGIEDYDLCYWNDIYQVSEYAQDIFEYLQDREPAYNIPDYMGRQKHLTKRMRALLVDWMIEIQETFELNHETLYLAVKILDTYLSRVTIGHEVLQLVGIAGMLIASKYDERLPPTVDDFVYFCDGAYDRTDLLKMERTVFRTIEYDLGFPLSYRFLRRYARVNRIPMMTLTLARYILETGLMDYNTVLVRDSKLACAALFIARRMLDQPGWNETLEHYSSYKMEQFKDAIMLLNNGMCSRQYSFDTVHKKYSHELFFEVAKRPVITSTEKLFATPANVVLDARPPTAPTATTAAQATTIPISAAKEKLAASTAATNTSSTSTVNK</sequence>
<name>A0A182SIT3_9DIPT</name>
<keyword evidence="9" id="KW-1185">Reference proteome</keyword>
<dbReference type="PANTHER" id="PTHR10177">
    <property type="entry name" value="CYCLINS"/>
    <property type="match status" value="1"/>
</dbReference>
<organism evidence="8 9">
    <name type="scientific">Anopheles maculatus</name>
    <dbReference type="NCBI Taxonomy" id="74869"/>
    <lineage>
        <taxon>Eukaryota</taxon>
        <taxon>Metazoa</taxon>
        <taxon>Ecdysozoa</taxon>
        <taxon>Arthropoda</taxon>
        <taxon>Hexapoda</taxon>
        <taxon>Insecta</taxon>
        <taxon>Pterygota</taxon>
        <taxon>Neoptera</taxon>
        <taxon>Endopterygota</taxon>
        <taxon>Diptera</taxon>
        <taxon>Nematocera</taxon>
        <taxon>Culicoidea</taxon>
        <taxon>Culicidae</taxon>
        <taxon>Anophelinae</taxon>
        <taxon>Anopheles</taxon>
        <taxon>Anopheles maculatus group</taxon>
    </lineage>
</organism>
<accession>A0A182SIT3</accession>
<keyword evidence="1" id="KW-0132">Cell division</keyword>
<evidence type="ECO:0000259" key="7">
    <source>
        <dbReference type="SMART" id="SM01332"/>
    </source>
</evidence>
<reference evidence="8" key="2">
    <citation type="submission" date="2020-05" db="UniProtKB">
        <authorList>
            <consortium name="EnsemblMetazoa"/>
        </authorList>
    </citation>
    <scope>IDENTIFICATION</scope>
    <source>
        <strain evidence="8">maculatus3</strain>
    </source>
</reference>
<dbReference type="VEuPathDB" id="VectorBase:AMAM007625"/>
<dbReference type="CDD" id="cd20508">
    <property type="entry name" value="CYCLIN_CCNB3_rpt1"/>
    <property type="match status" value="1"/>
</dbReference>
<dbReference type="Proteomes" id="UP000075901">
    <property type="component" value="Unassembled WGS sequence"/>
</dbReference>
<dbReference type="Pfam" id="PF00134">
    <property type="entry name" value="Cyclin_N"/>
    <property type="match status" value="1"/>
</dbReference>
<dbReference type="InterPro" id="IPR036915">
    <property type="entry name" value="Cyclin-like_sf"/>
</dbReference>
<feature type="region of interest" description="Disordered" evidence="5">
    <location>
        <begin position="326"/>
        <end position="353"/>
    </location>
</feature>
<evidence type="ECO:0000256" key="4">
    <source>
        <dbReference type="RuleBase" id="RU000383"/>
    </source>
</evidence>
<dbReference type="SMART" id="SM01332">
    <property type="entry name" value="Cyclin_C"/>
    <property type="match status" value="1"/>
</dbReference>
<dbReference type="InterPro" id="IPR004367">
    <property type="entry name" value="Cyclin_C-dom"/>
</dbReference>
<dbReference type="AlphaFoldDB" id="A0A182SIT3"/>
<feature type="domain" description="Cyclin-like" evidence="6">
    <location>
        <begin position="594"/>
        <end position="675"/>
    </location>
</feature>
<evidence type="ECO:0000313" key="8">
    <source>
        <dbReference type="EnsemblMetazoa" id="AMAM007625-PA"/>
    </source>
</evidence>
<evidence type="ECO:0000313" key="9">
    <source>
        <dbReference type="Proteomes" id="UP000075901"/>
    </source>
</evidence>
<feature type="region of interest" description="Disordered" evidence="5">
    <location>
        <begin position="255"/>
        <end position="286"/>
    </location>
</feature>
<evidence type="ECO:0000256" key="3">
    <source>
        <dbReference type="ARBA" id="ARBA00023306"/>
    </source>
</evidence>
<comment type="similarity">
    <text evidence="4">Belongs to the cyclin family.</text>
</comment>
<evidence type="ECO:0000256" key="5">
    <source>
        <dbReference type="SAM" id="MobiDB-lite"/>
    </source>
</evidence>
<feature type="domain" description="Cyclin C-terminal" evidence="7">
    <location>
        <begin position="590"/>
        <end position="705"/>
    </location>
</feature>
<dbReference type="Pfam" id="PF02984">
    <property type="entry name" value="Cyclin_C"/>
    <property type="match status" value="1"/>
</dbReference>
<dbReference type="InterPro" id="IPR013763">
    <property type="entry name" value="Cyclin-like_dom"/>
</dbReference>
<dbReference type="GO" id="GO:0051301">
    <property type="term" value="P:cell division"/>
    <property type="evidence" value="ECO:0007669"/>
    <property type="project" value="UniProtKB-KW"/>
</dbReference>
<reference evidence="9" key="1">
    <citation type="submission" date="2013-09" db="EMBL/GenBank/DDBJ databases">
        <title>The Genome Sequence of Anopheles maculatus species B.</title>
        <authorList>
            <consortium name="The Broad Institute Genomics Platform"/>
            <person name="Neafsey D.E."/>
            <person name="Besansky N."/>
            <person name="Howell P."/>
            <person name="Walton C."/>
            <person name="Young S.K."/>
            <person name="Zeng Q."/>
            <person name="Gargeya S."/>
            <person name="Fitzgerald M."/>
            <person name="Haas B."/>
            <person name="Abouelleil A."/>
            <person name="Allen A.W."/>
            <person name="Alvarado L."/>
            <person name="Arachchi H.M."/>
            <person name="Berlin A.M."/>
            <person name="Chapman S.B."/>
            <person name="Gainer-Dewar J."/>
            <person name="Goldberg J."/>
            <person name="Griggs A."/>
            <person name="Gujja S."/>
            <person name="Hansen M."/>
            <person name="Howarth C."/>
            <person name="Imamovic A."/>
            <person name="Ireland A."/>
            <person name="Larimer J."/>
            <person name="McCowan C."/>
            <person name="Murphy C."/>
            <person name="Pearson M."/>
            <person name="Poon T.W."/>
            <person name="Priest M."/>
            <person name="Roberts A."/>
            <person name="Saif S."/>
            <person name="Shea T."/>
            <person name="Sisk P."/>
            <person name="Sykes S."/>
            <person name="Wortman J."/>
            <person name="Nusbaum C."/>
            <person name="Birren B."/>
        </authorList>
    </citation>
    <scope>NUCLEOTIDE SEQUENCE [LARGE SCALE GENOMIC DNA]</scope>
    <source>
        <strain evidence="9">maculatus3</strain>
    </source>
</reference>
<evidence type="ECO:0000259" key="6">
    <source>
        <dbReference type="SMART" id="SM00385"/>
    </source>
</evidence>
<dbReference type="SUPFAM" id="SSF47954">
    <property type="entry name" value="Cyclin-like"/>
    <property type="match status" value="2"/>
</dbReference>
<feature type="domain" description="Cyclin-like" evidence="6">
    <location>
        <begin position="497"/>
        <end position="581"/>
    </location>
</feature>
<protein>
    <submittedName>
        <fullName evidence="8">Uncharacterized protein</fullName>
    </submittedName>
</protein>
<dbReference type="InterPro" id="IPR039361">
    <property type="entry name" value="Cyclin"/>
</dbReference>
<dbReference type="EnsemblMetazoa" id="AMAM007625-RA">
    <property type="protein sequence ID" value="AMAM007625-PA"/>
    <property type="gene ID" value="AMAM007625"/>
</dbReference>
<dbReference type="FunFam" id="1.10.472.10:FF:000001">
    <property type="entry name" value="G2/mitotic-specific cyclin"/>
    <property type="match status" value="1"/>
</dbReference>
<dbReference type="Gene3D" id="1.10.472.10">
    <property type="entry name" value="Cyclin-like"/>
    <property type="match status" value="2"/>
</dbReference>
<keyword evidence="3" id="KW-0131">Cell cycle</keyword>